<keyword evidence="2" id="KW-1185">Reference proteome</keyword>
<dbReference type="InterPro" id="IPR012337">
    <property type="entry name" value="RNaseH-like_sf"/>
</dbReference>
<dbReference type="InParanoid" id="A0A2P5F2Y3"/>
<gene>
    <name evidence="1" type="ORF">TorRG33x02_119740</name>
</gene>
<dbReference type="OrthoDB" id="1166717at2759"/>
<protein>
    <submittedName>
        <fullName evidence="1">Ribonuclease H-like domain containing protein</fullName>
    </submittedName>
</protein>
<evidence type="ECO:0000313" key="2">
    <source>
        <dbReference type="Proteomes" id="UP000237000"/>
    </source>
</evidence>
<dbReference type="SUPFAM" id="SSF53098">
    <property type="entry name" value="Ribonuclease H-like"/>
    <property type="match status" value="1"/>
</dbReference>
<dbReference type="Proteomes" id="UP000237000">
    <property type="component" value="Unassembled WGS sequence"/>
</dbReference>
<dbReference type="GO" id="GO:0003676">
    <property type="term" value="F:nucleic acid binding"/>
    <property type="evidence" value="ECO:0007669"/>
    <property type="project" value="InterPro"/>
</dbReference>
<proteinExistence type="predicted"/>
<dbReference type="Gene3D" id="3.30.420.10">
    <property type="entry name" value="Ribonuclease H-like superfamily/Ribonuclease H"/>
    <property type="match status" value="1"/>
</dbReference>
<dbReference type="PANTHER" id="PTHR42648">
    <property type="entry name" value="TRANSPOSASE, PUTATIVE-RELATED"/>
    <property type="match status" value="1"/>
</dbReference>
<dbReference type="PANTHER" id="PTHR42648:SF28">
    <property type="entry name" value="TRANSPOSON-ENCODED PROTEIN WITH RIBONUCLEASE H-LIKE AND RETROVIRUS ZINC FINGER-LIKE DOMAINS"/>
    <property type="match status" value="1"/>
</dbReference>
<comment type="caution">
    <text evidence="1">The sequence shown here is derived from an EMBL/GenBank/DDBJ whole genome shotgun (WGS) entry which is preliminary data.</text>
</comment>
<dbReference type="AlphaFoldDB" id="A0A2P5F2Y3"/>
<sequence length="97" mass="11143">GEYYGRYDRSGEQHPGPFAKILEKCGIILQYTIVEKSSMNDVTERRNRTLKDMVRSMVSHSTLPESLWGDTLKVSSKVIAKTAGVYWNKFPENIFIK</sequence>
<dbReference type="InterPro" id="IPR036397">
    <property type="entry name" value="RNaseH_sf"/>
</dbReference>
<dbReference type="InterPro" id="IPR039537">
    <property type="entry name" value="Retrotran_Ty1/copia-like"/>
</dbReference>
<name>A0A2P5F2Y3_TREOI</name>
<reference evidence="2" key="1">
    <citation type="submission" date="2016-06" db="EMBL/GenBank/DDBJ databases">
        <title>Parallel loss of symbiosis genes in relatives of nitrogen-fixing non-legume Parasponia.</title>
        <authorList>
            <person name="Van Velzen R."/>
            <person name="Holmer R."/>
            <person name="Bu F."/>
            <person name="Rutten L."/>
            <person name="Van Zeijl A."/>
            <person name="Liu W."/>
            <person name="Santuari L."/>
            <person name="Cao Q."/>
            <person name="Sharma T."/>
            <person name="Shen D."/>
            <person name="Roswanjaya Y."/>
            <person name="Wardhani T."/>
            <person name="Kalhor M.S."/>
            <person name="Jansen J."/>
            <person name="Van den Hoogen J."/>
            <person name="Gungor B."/>
            <person name="Hartog M."/>
            <person name="Hontelez J."/>
            <person name="Verver J."/>
            <person name="Yang W.-C."/>
            <person name="Schijlen E."/>
            <person name="Repin R."/>
            <person name="Schilthuizen M."/>
            <person name="Schranz E."/>
            <person name="Heidstra R."/>
            <person name="Miyata K."/>
            <person name="Fedorova E."/>
            <person name="Kohlen W."/>
            <person name="Bisseling T."/>
            <person name="Smit S."/>
            <person name="Geurts R."/>
        </authorList>
    </citation>
    <scope>NUCLEOTIDE SEQUENCE [LARGE SCALE GENOMIC DNA]</scope>
    <source>
        <strain evidence="2">cv. RG33-2</strain>
    </source>
</reference>
<organism evidence="1 2">
    <name type="scientific">Trema orientale</name>
    <name type="common">Charcoal tree</name>
    <name type="synonym">Celtis orientalis</name>
    <dbReference type="NCBI Taxonomy" id="63057"/>
    <lineage>
        <taxon>Eukaryota</taxon>
        <taxon>Viridiplantae</taxon>
        <taxon>Streptophyta</taxon>
        <taxon>Embryophyta</taxon>
        <taxon>Tracheophyta</taxon>
        <taxon>Spermatophyta</taxon>
        <taxon>Magnoliopsida</taxon>
        <taxon>eudicotyledons</taxon>
        <taxon>Gunneridae</taxon>
        <taxon>Pentapetalae</taxon>
        <taxon>rosids</taxon>
        <taxon>fabids</taxon>
        <taxon>Rosales</taxon>
        <taxon>Cannabaceae</taxon>
        <taxon>Trema</taxon>
    </lineage>
</organism>
<feature type="non-terminal residue" evidence="1">
    <location>
        <position position="1"/>
    </location>
</feature>
<accession>A0A2P5F2Y3</accession>
<evidence type="ECO:0000313" key="1">
    <source>
        <dbReference type="EMBL" id="PON92155.1"/>
    </source>
</evidence>
<dbReference type="EMBL" id="JXTC01000068">
    <property type="protein sequence ID" value="PON92155.1"/>
    <property type="molecule type" value="Genomic_DNA"/>
</dbReference>